<feature type="non-terminal residue" evidence="1">
    <location>
        <position position="183"/>
    </location>
</feature>
<dbReference type="PANTHER" id="PTHR16151">
    <property type="entry name" value="HAUS AUGMIN-LIKE COMPLEX SUBUNIT 6"/>
    <property type="match status" value="1"/>
</dbReference>
<dbReference type="GO" id="GO:0070652">
    <property type="term" value="C:HAUS complex"/>
    <property type="evidence" value="ECO:0007669"/>
    <property type="project" value="InterPro"/>
</dbReference>
<dbReference type="GO" id="GO:1990498">
    <property type="term" value="C:mitotic spindle microtubule"/>
    <property type="evidence" value="ECO:0007669"/>
    <property type="project" value="TreeGrafter"/>
</dbReference>
<proteinExistence type="predicted"/>
<dbReference type="InterPro" id="IPR026797">
    <property type="entry name" value="HAUS_6"/>
</dbReference>
<evidence type="ECO:0000313" key="1">
    <source>
        <dbReference type="EMBL" id="PNJ81751.1"/>
    </source>
</evidence>
<protein>
    <submittedName>
        <fullName evidence="1">HAUS6 isoform 3</fullName>
    </submittedName>
</protein>
<dbReference type="GO" id="GO:0051225">
    <property type="term" value="P:spindle assembly"/>
    <property type="evidence" value="ECO:0007669"/>
    <property type="project" value="InterPro"/>
</dbReference>
<name>A0A2J8XI96_PONAB</name>
<dbReference type="EMBL" id="NDHI03003365">
    <property type="protein sequence ID" value="PNJ81751.1"/>
    <property type="molecule type" value="Genomic_DNA"/>
</dbReference>
<reference evidence="1" key="1">
    <citation type="submission" date="2017-12" db="EMBL/GenBank/DDBJ databases">
        <title>High-resolution comparative analysis of great ape genomes.</title>
        <authorList>
            <person name="Pollen A."/>
            <person name="Hastie A."/>
            <person name="Hormozdiari F."/>
            <person name="Dougherty M."/>
            <person name="Liu R."/>
            <person name="Chaisson M."/>
            <person name="Hoppe E."/>
            <person name="Hill C."/>
            <person name="Pang A."/>
            <person name="Hillier L."/>
            <person name="Baker C."/>
            <person name="Armstrong J."/>
            <person name="Shendure J."/>
            <person name="Paten B."/>
            <person name="Wilson R."/>
            <person name="Chao H."/>
            <person name="Schneider V."/>
            <person name="Ventura M."/>
            <person name="Kronenberg Z."/>
            <person name="Murali S."/>
            <person name="Gordon D."/>
            <person name="Cantsilieris S."/>
            <person name="Munson K."/>
            <person name="Nelson B."/>
            <person name="Raja A."/>
            <person name="Underwood J."/>
            <person name="Diekhans M."/>
            <person name="Fiddes I."/>
            <person name="Haussler D."/>
            <person name="Eichler E."/>
        </authorList>
    </citation>
    <scope>NUCLEOTIDE SEQUENCE [LARGE SCALE GENOMIC DNA]</scope>
    <source>
        <strain evidence="1">Susie</strain>
    </source>
</reference>
<comment type="caution">
    <text evidence="1">The sequence shown here is derived from an EMBL/GenBank/DDBJ whole genome shotgun (WGS) entry which is preliminary data.</text>
</comment>
<accession>A0A2J8XI96</accession>
<organism evidence="1">
    <name type="scientific">Pongo abelii</name>
    <name type="common">Sumatran orangutan</name>
    <name type="synonym">Pongo pygmaeus abelii</name>
    <dbReference type="NCBI Taxonomy" id="9601"/>
    <lineage>
        <taxon>Eukaryota</taxon>
        <taxon>Metazoa</taxon>
        <taxon>Chordata</taxon>
        <taxon>Craniata</taxon>
        <taxon>Vertebrata</taxon>
        <taxon>Euteleostomi</taxon>
        <taxon>Mammalia</taxon>
        <taxon>Eutheria</taxon>
        <taxon>Euarchontoglires</taxon>
        <taxon>Primates</taxon>
        <taxon>Haplorrhini</taxon>
        <taxon>Catarrhini</taxon>
        <taxon>Hominidae</taxon>
        <taxon>Pongo</taxon>
    </lineage>
</organism>
<gene>
    <name evidence="1" type="ORF">CR201_G0001819</name>
</gene>
<dbReference type="PANTHER" id="PTHR16151:SF2">
    <property type="entry name" value="HAUS AUGMIN-LIKE COMPLEX SUBUNIT 6"/>
    <property type="match status" value="1"/>
</dbReference>
<dbReference type="AlphaFoldDB" id="A0A2J8XI96"/>
<sequence length="183" mass="20751">MRTPKEKNEAISKKIPEFEVENSPLSDVLKSTESSAFGGSLQAKKSDPFQKEQDHLVEEVARAVLSDSPQLSEGKEIKLEELIDSLGSNPFLTRNQIPRTPENLITEIRSSWRKAIEMEENRTKEPIQMDAEHREVLPESLPVLHNQREFSMADFLLETTVSDFGQSHSTEEKVISDCECVPQ</sequence>
<dbReference type="GO" id="GO:0008017">
    <property type="term" value="F:microtubule binding"/>
    <property type="evidence" value="ECO:0007669"/>
    <property type="project" value="TreeGrafter"/>
</dbReference>